<evidence type="ECO:0008006" key="4">
    <source>
        <dbReference type="Google" id="ProtNLM"/>
    </source>
</evidence>
<reference evidence="2 3" key="1">
    <citation type="journal article" date="2020" name="ISME J.">
        <title>Comparative genomics reveals insights into cyanobacterial evolution and habitat adaptation.</title>
        <authorList>
            <person name="Chen M.Y."/>
            <person name="Teng W.K."/>
            <person name="Zhao L."/>
            <person name="Hu C.X."/>
            <person name="Zhou Y.K."/>
            <person name="Han B.P."/>
            <person name="Song L.R."/>
            <person name="Shu W.S."/>
        </authorList>
    </citation>
    <scope>NUCLEOTIDE SEQUENCE [LARGE SCALE GENOMIC DNA]</scope>
    <source>
        <strain evidence="2 3">FACHB-723</strain>
    </source>
</reference>
<evidence type="ECO:0000256" key="1">
    <source>
        <dbReference type="SAM" id="SignalP"/>
    </source>
</evidence>
<comment type="caution">
    <text evidence="2">The sequence shown here is derived from an EMBL/GenBank/DDBJ whole genome shotgun (WGS) entry which is preliminary data.</text>
</comment>
<dbReference type="Gene3D" id="3.20.20.80">
    <property type="entry name" value="Glycosidases"/>
    <property type="match status" value="1"/>
</dbReference>
<keyword evidence="3" id="KW-1185">Reference proteome</keyword>
<dbReference type="RefSeq" id="WP_190404951.1">
    <property type="nucleotide sequence ID" value="NZ_JACJQB010000090.1"/>
</dbReference>
<dbReference type="PANTHER" id="PTHR43405:SF1">
    <property type="entry name" value="GLYCOSYL HYDROLASE DIGH"/>
    <property type="match status" value="1"/>
</dbReference>
<name>A0ABR8A453_9CYAN</name>
<feature type="chain" id="PRO_5046229731" description="Glycosyl hydrolase-like 10 domain-containing protein" evidence="1">
    <location>
        <begin position="35"/>
        <end position="526"/>
    </location>
</feature>
<gene>
    <name evidence="2" type="ORF">H6F41_18680</name>
</gene>
<keyword evidence="1" id="KW-0732">Signal</keyword>
<accession>A0ABR8A453</accession>
<dbReference type="PANTHER" id="PTHR43405">
    <property type="entry name" value="GLYCOSYL HYDROLASE DIGH"/>
    <property type="match status" value="1"/>
</dbReference>
<protein>
    <recommendedName>
        <fullName evidence="4">Glycosyl hydrolase-like 10 domain-containing protein</fullName>
    </recommendedName>
</protein>
<evidence type="ECO:0000313" key="3">
    <source>
        <dbReference type="Proteomes" id="UP000642094"/>
    </source>
</evidence>
<feature type="signal peptide" evidence="1">
    <location>
        <begin position="1"/>
        <end position="34"/>
    </location>
</feature>
<dbReference type="InterPro" id="IPR052177">
    <property type="entry name" value="Divisome_Glycosyl_Hydrolase"/>
</dbReference>
<organism evidence="2 3">
    <name type="scientific">Pseudanabaena mucicola FACHB-723</name>
    <dbReference type="NCBI Taxonomy" id="2692860"/>
    <lineage>
        <taxon>Bacteria</taxon>
        <taxon>Bacillati</taxon>
        <taxon>Cyanobacteriota</taxon>
        <taxon>Cyanophyceae</taxon>
        <taxon>Pseudanabaenales</taxon>
        <taxon>Pseudanabaenaceae</taxon>
        <taxon>Pseudanabaena</taxon>
    </lineage>
</organism>
<sequence length="526" mass="58107">MKCQAASKKFKLGHLLSIASLACLSNVVTGNAIAGPLPDQILWGKPSCDVSSAEILRKHELRKSALITSASNPKAKAQYQEILQKHKSDLQACRDRNFPKTQATWIRLYPNDAKAGVLEDVFDKVANRGYNQVFIEVFYDGRVLLPVADNPTPWRSVMEEAVKSGEVPADYDLWQQAVAIGRERGIKVYGWAFAMNFGYGYSEVRGKAAALAINGNGDNSIANTNFDRKLVSNGRAFYEDAYEADHLFIDPYSAIAKNDLTMAVKALMQRNPDGMVFDYVRYPTTATGALIDNVKQLWIYGQSSRAALLNSINDKNVRELMAIYLQKGNINADDVIQTEKKLAAASKVQPINIKNPQDKAKTVQNLLWNIAANHAYQGVLSFVNAVTTPVREQNVPIGTVFFSGGNRNEAGKLDPKMQPWDRFPSSMERHPMTYAICNDGTCVAEQVAEVVRKSAPETLVCPVLAGTWGQSFDGHASFEVQTRAILAKTPKLSCISHFVYSWMEPESDRLRKAGKATGLESATMPK</sequence>
<dbReference type="Proteomes" id="UP000642094">
    <property type="component" value="Unassembled WGS sequence"/>
</dbReference>
<evidence type="ECO:0000313" key="2">
    <source>
        <dbReference type="EMBL" id="MBD2190152.1"/>
    </source>
</evidence>
<proteinExistence type="predicted"/>
<dbReference type="PROSITE" id="PS51257">
    <property type="entry name" value="PROKAR_LIPOPROTEIN"/>
    <property type="match status" value="1"/>
</dbReference>
<dbReference type="EMBL" id="JACJQB010000090">
    <property type="protein sequence ID" value="MBD2190152.1"/>
    <property type="molecule type" value="Genomic_DNA"/>
</dbReference>